<dbReference type="EMBL" id="JAEKJZ010000004">
    <property type="protein sequence ID" value="MBN9672366.1"/>
    <property type="molecule type" value="Genomic_DNA"/>
</dbReference>
<comment type="caution">
    <text evidence="2">The sequence shown here is derived from an EMBL/GenBank/DDBJ whole genome shotgun (WGS) entry which is preliminary data.</text>
</comment>
<dbReference type="SUPFAM" id="SSF54593">
    <property type="entry name" value="Glyoxalase/Bleomycin resistance protein/Dihydroxybiphenyl dioxygenase"/>
    <property type="match status" value="1"/>
</dbReference>
<dbReference type="InterPro" id="IPR037523">
    <property type="entry name" value="VOC_core"/>
</dbReference>
<organism evidence="2 3">
    <name type="scientific">Roseibium aggregatum</name>
    <dbReference type="NCBI Taxonomy" id="187304"/>
    <lineage>
        <taxon>Bacteria</taxon>
        <taxon>Pseudomonadati</taxon>
        <taxon>Pseudomonadota</taxon>
        <taxon>Alphaproteobacteria</taxon>
        <taxon>Hyphomicrobiales</taxon>
        <taxon>Stappiaceae</taxon>
        <taxon>Roseibium</taxon>
    </lineage>
</organism>
<protein>
    <submittedName>
        <fullName evidence="2">VOC family protein</fullName>
    </submittedName>
</protein>
<feature type="domain" description="VOC" evidence="1">
    <location>
        <begin position="4"/>
        <end position="115"/>
    </location>
</feature>
<gene>
    <name evidence="2" type="ORF">JF539_18575</name>
</gene>
<proteinExistence type="predicted"/>
<name>A0A939EGL8_9HYPH</name>
<evidence type="ECO:0000313" key="2">
    <source>
        <dbReference type="EMBL" id="MBN9672366.1"/>
    </source>
</evidence>
<dbReference type="Proteomes" id="UP000664096">
    <property type="component" value="Unassembled WGS sequence"/>
</dbReference>
<accession>A0A939EGL8</accession>
<reference evidence="2" key="1">
    <citation type="submission" date="2020-12" db="EMBL/GenBank/DDBJ databases">
        <title>Oil enriched cultivation method for isolating marine PHA-producing bacteria.</title>
        <authorList>
            <person name="Zheng W."/>
            <person name="Yu S."/>
            <person name="Huang Y."/>
        </authorList>
    </citation>
    <scope>NUCLEOTIDE SEQUENCE</scope>
    <source>
        <strain evidence="2">SY-2-12</strain>
    </source>
</reference>
<evidence type="ECO:0000313" key="3">
    <source>
        <dbReference type="Proteomes" id="UP000664096"/>
    </source>
</evidence>
<dbReference type="InterPro" id="IPR029068">
    <property type="entry name" value="Glyas_Bleomycin-R_OHBP_Dase"/>
</dbReference>
<dbReference type="AlphaFoldDB" id="A0A939EGL8"/>
<dbReference type="Pfam" id="PF00903">
    <property type="entry name" value="Glyoxalase"/>
    <property type="match status" value="1"/>
</dbReference>
<evidence type="ECO:0000259" key="1">
    <source>
        <dbReference type="PROSITE" id="PS51819"/>
    </source>
</evidence>
<sequence length="123" mass="13819">MVMKLEQPTPELPVADVKAAQRYFRDFMGFEIGWFHPEGAIGAVSHGNCAIFFRETKGEIHPATFWIFSADVDEAHAELAARGADIVDPVDDKPWGLRQFTVKDFNGNLFHFHHDLSDSETGT</sequence>
<dbReference type="Gene3D" id="3.10.180.10">
    <property type="entry name" value="2,3-Dihydroxybiphenyl 1,2-Dioxygenase, domain 1"/>
    <property type="match status" value="1"/>
</dbReference>
<dbReference type="PROSITE" id="PS51819">
    <property type="entry name" value="VOC"/>
    <property type="match status" value="1"/>
</dbReference>
<dbReference type="InterPro" id="IPR004360">
    <property type="entry name" value="Glyas_Fos-R_dOase_dom"/>
</dbReference>